<evidence type="ECO:0000256" key="2">
    <source>
        <dbReference type="ARBA" id="ARBA00022448"/>
    </source>
</evidence>
<dbReference type="InterPro" id="IPR058790">
    <property type="entry name" value="BSH_CusB"/>
</dbReference>
<dbReference type="GO" id="GO:0022857">
    <property type="term" value="F:transmembrane transporter activity"/>
    <property type="evidence" value="ECO:0007669"/>
    <property type="project" value="InterPro"/>
</dbReference>
<dbReference type="Pfam" id="PF19335">
    <property type="entry name" value="HMBD"/>
    <property type="match status" value="1"/>
</dbReference>
<dbReference type="Pfam" id="PF25954">
    <property type="entry name" value="Beta-barrel_RND_2"/>
    <property type="match status" value="1"/>
</dbReference>
<dbReference type="Proteomes" id="UP001304419">
    <property type="component" value="Chromosome 1"/>
</dbReference>
<gene>
    <name evidence="9" type="ORF">F9Y85_15315</name>
    <name evidence="10" type="ORF">R5H13_04725</name>
</gene>
<dbReference type="PANTHER" id="PTHR30097:SF15">
    <property type="entry name" value="CATION EFFLUX SYSTEM PROTEIN CUSB"/>
    <property type="match status" value="1"/>
</dbReference>
<dbReference type="FunFam" id="2.40.30.170:FF:000010">
    <property type="entry name" value="Efflux RND transporter periplasmic adaptor subunit"/>
    <property type="match status" value="1"/>
</dbReference>
<dbReference type="InterPro" id="IPR045800">
    <property type="entry name" value="HMBD"/>
</dbReference>
<proteinExistence type="inferred from homology"/>
<feature type="domain" description="CzcB-like C-terminal circularly permuted SH3-like" evidence="8">
    <location>
        <begin position="331"/>
        <end position="390"/>
    </location>
</feature>
<dbReference type="InterPro" id="IPR021647">
    <property type="entry name" value="CusF_Ec"/>
</dbReference>
<dbReference type="Gene3D" id="2.40.420.20">
    <property type="match status" value="1"/>
</dbReference>
<feature type="domain" description="CusB-like beta-barrel" evidence="7">
    <location>
        <begin position="247"/>
        <end position="324"/>
    </location>
</feature>
<dbReference type="EMBL" id="CP137578">
    <property type="protein sequence ID" value="WOX29573.1"/>
    <property type="molecule type" value="Genomic_DNA"/>
</dbReference>
<dbReference type="GO" id="GO:0046914">
    <property type="term" value="F:transition metal ion binding"/>
    <property type="evidence" value="ECO:0007669"/>
    <property type="project" value="TreeGrafter"/>
</dbReference>
<feature type="region of interest" description="Disordered" evidence="3">
    <location>
        <begin position="566"/>
        <end position="585"/>
    </location>
</feature>
<feature type="domain" description="CusB-like three alpha-helical bundle" evidence="5">
    <location>
        <begin position="163"/>
        <end position="210"/>
    </location>
</feature>
<dbReference type="GO" id="GO:0016020">
    <property type="term" value="C:membrane"/>
    <property type="evidence" value="ECO:0007669"/>
    <property type="project" value="InterPro"/>
</dbReference>
<dbReference type="InterPro" id="IPR058791">
    <property type="entry name" value="3HB_CusB"/>
</dbReference>
<dbReference type="NCBIfam" id="TIGR01730">
    <property type="entry name" value="RND_mfp"/>
    <property type="match status" value="1"/>
</dbReference>
<dbReference type="AlphaFoldDB" id="A0A8I2H1F6"/>
<sequence>MSTNTKTIIAIIIGAALGAGALSLYQGTGSNSNSNEATSGEKKPLYWVAPMDSNYRRDKPGKSPMGMDLIPVYEEGSSGDDFGPGAVKIAPHVVNNLGVRTAPVELKNMHTEISTVGYVQYDEDKLIHIHPRVDGWIDKLYIKAAGNPVEKGQPLYTLYSPQLVNAQEELLIALKRNNSSLISAAKDRLKALQLSADFVQKLEKTRKVQQTITFYSPQAGVVDGLKIREGFYVKPGNTLLSIGQLEQVWVEAEVFERDAALIKEGLPVSITLDYLPGEDWAGVVDYVYPTLNSKTRTLRVRLKFDNPDYQLKPNMFAQVSIHANQADSTILVPKEAVIRTGKQDRVVLALGDGQFKSIEVTIGRVDIDSIEILEGLNEDDVVVTSAQFLIDSESSKNSDFKRMTHDEVPSSVWMEGEINSVMAGHRMVNITHGPAEAWDWPEMTMDFDVGAKVDIDSLKSGQSLHFEVSKTEDGGYEVTGIHIMSEPADMSEEVSSATVSGLINAIDIDTRILNISRGPIDKWDRPAATMDFIVADNIEMVDFNVGDNLTFTFEVRDDLVITEISLESDDQHEHEQKSAVDHSNH</sequence>
<organism evidence="9 11">
    <name type="scientific">Pseudoalteromonas maricaloris</name>
    <dbReference type="NCBI Taxonomy" id="184924"/>
    <lineage>
        <taxon>Bacteria</taxon>
        <taxon>Pseudomonadati</taxon>
        <taxon>Pseudomonadota</taxon>
        <taxon>Gammaproteobacteria</taxon>
        <taxon>Alteromonadales</taxon>
        <taxon>Pseudoalteromonadaceae</taxon>
        <taxon>Pseudoalteromonas</taxon>
    </lineage>
</organism>
<evidence type="ECO:0000256" key="3">
    <source>
        <dbReference type="SAM" id="MobiDB-lite"/>
    </source>
</evidence>
<keyword evidence="2" id="KW-0813">Transport</keyword>
<dbReference type="GO" id="GO:0015679">
    <property type="term" value="P:plasma membrane copper ion transport"/>
    <property type="evidence" value="ECO:0007669"/>
    <property type="project" value="TreeGrafter"/>
</dbReference>
<evidence type="ECO:0000313" key="12">
    <source>
        <dbReference type="Proteomes" id="UP001304419"/>
    </source>
</evidence>
<evidence type="ECO:0000259" key="5">
    <source>
        <dbReference type="Pfam" id="PF25869"/>
    </source>
</evidence>
<feature type="compositionally biased region" description="Basic and acidic residues" evidence="3">
    <location>
        <begin position="569"/>
        <end position="585"/>
    </location>
</feature>
<dbReference type="InterPro" id="IPR042230">
    <property type="entry name" value="CusF_sf"/>
</dbReference>
<evidence type="ECO:0000313" key="10">
    <source>
        <dbReference type="EMBL" id="WOX29573.1"/>
    </source>
</evidence>
<evidence type="ECO:0000259" key="7">
    <source>
        <dbReference type="Pfam" id="PF25954"/>
    </source>
</evidence>
<dbReference type="InterPro" id="IPR058649">
    <property type="entry name" value="CzcB_C"/>
</dbReference>
<dbReference type="GO" id="GO:0030288">
    <property type="term" value="C:outer membrane-bounded periplasmic space"/>
    <property type="evidence" value="ECO:0007669"/>
    <property type="project" value="TreeGrafter"/>
</dbReference>
<dbReference type="Gene3D" id="2.40.50.100">
    <property type="match status" value="2"/>
</dbReference>
<evidence type="ECO:0000256" key="1">
    <source>
        <dbReference type="ARBA" id="ARBA00009477"/>
    </source>
</evidence>
<feature type="domain" description="CusB-like barrel-sandwich hybrid" evidence="6">
    <location>
        <begin position="128"/>
        <end position="242"/>
    </location>
</feature>
<dbReference type="Pfam" id="PF25919">
    <property type="entry name" value="BSH_CusB"/>
    <property type="match status" value="1"/>
</dbReference>
<dbReference type="PANTHER" id="PTHR30097">
    <property type="entry name" value="CATION EFFLUX SYSTEM PROTEIN CUSB"/>
    <property type="match status" value="1"/>
</dbReference>
<dbReference type="Proteomes" id="UP000646877">
    <property type="component" value="Unassembled WGS sequence"/>
</dbReference>
<dbReference type="InterPro" id="IPR058792">
    <property type="entry name" value="Beta-barrel_RND_2"/>
</dbReference>
<accession>A0A8I2H1F6</accession>
<evidence type="ECO:0000313" key="11">
    <source>
        <dbReference type="Proteomes" id="UP000646877"/>
    </source>
</evidence>
<reference evidence="9" key="1">
    <citation type="submission" date="2019-10" db="EMBL/GenBank/DDBJ databases">
        <authorList>
            <person name="Paulsen S."/>
        </authorList>
    </citation>
    <scope>NUCLEOTIDE SEQUENCE</scope>
    <source>
        <strain evidence="9">LMG 19692</strain>
    </source>
</reference>
<name>A0A8I2H1F6_9GAMM</name>
<keyword evidence="12" id="KW-1185">Reference proteome</keyword>
<dbReference type="Pfam" id="PF25869">
    <property type="entry name" value="3HB_CusB"/>
    <property type="match status" value="1"/>
</dbReference>
<evidence type="ECO:0000259" key="6">
    <source>
        <dbReference type="Pfam" id="PF25919"/>
    </source>
</evidence>
<evidence type="ECO:0000259" key="4">
    <source>
        <dbReference type="Pfam" id="PF19335"/>
    </source>
</evidence>
<protein>
    <submittedName>
        <fullName evidence="9">Efflux RND transporter periplasmic adaptor subunit</fullName>
    </submittedName>
</protein>
<evidence type="ECO:0000259" key="8">
    <source>
        <dbReference type="Pfam" id="PF25975"/>
    </source>
</evidence>
<feature type="domain" description="Heavy metal binding" evidence="4">
    <location>
        <begin position="46"/>
        <end position="72"/>
    </location>
</feature>
<dbReference type="SUPFAM" id="SSF111369">
    <property type="entry name" value="HlyD-like secretion proteins"/>
    <property type="match status" value="1"/>
</dbReference>
<dbReference type="RefSeq" id="WP_193522132.1">
    <property type="nucleotide sequence ID" value="NZ_CBCSDF010000014.1"/>
</dbReference>
<dbReference type="Gene3D" id="2.40.30.170">
    <property type="match status" value="1"/>
</dbReference>
<dbReference type="InterPro" id="IPR006143">
    <property type="entry name" value="RND_pump_MFP"/>
</dbReference>
<dbReference type="InterPro" id="IPR051909">
    <property type="entry name" value="MFP_Cation_Efflux"/>
</dbReference>
<dbReference type="EMBL" id="WEIA01000009">
    <property type="protein sequence ID" value="NLR22647.1"/>
    <property type="molecule type" value="Genomic_DNA"/>
</dbReference>
<comment type="similarity">
    <text evidence="1">Belongs to the membrane fusion protein (MFP) (TC 8.A.1) family.</text>
</comment>
<dbReference type="Pfam" id="PF11604">
    <property type="entry name" value="CusF_Ec"/>
    <property type="match status" value="2"/>
</dbReference>
<dbReference type="GO" id="GO:0060003">
    <property type="term" value="P:copper ion export"/>
    <property type="evidence" value="ECO:0007669"/>
    <property type="project" value="TreeGrafter"/>
</dbReference>
<dbReference type="Gene3D" id="2.40.50.320">
    <property type="entry name" value="Copper binding periplasmic protein CusF"/>
    <property type="match status" value="2"/>
</dbReference>
<reference evidence="10 12" key="2">
    <citation type="submission" date="2023-10" db="EMBL/GenBank/DDBJ databases">
        <title>To unveil natural product biosynthetic capacity in Pseudoalteromonas.</title>
        <authorList>
            <person name="Wang J."/>
        </authorList>
    </citation>
    <scope>NUCLEOTIDE SEQUENCE [LARGE SCALE GENOMIC DNA]</scope>
    <source>
        <strain evidence="10 12">DSM 15914</strain>
    </source>
</reference>
<dbReference type="Pfam" id="PF25975">
    <property type="entry name" value="CzcB_C"/>
    <property type="match status" value="1"/>
</dbReference>
<evidence type="ECO:0000313" key="9">
    <source>
        <dbReference type="EMBL" id="NLR22647.1"/>
    </source>
</evidence>